<evidence type="ECO:0000256" key="1">
    <source>
        <dbReference type="ARBA" id="ARBA00001974"/>
    </source>
</evidence>
<feature type="domain" description="Pyridine nucleotide-disulphide oxidoreductase dimerisation" evidence="8">
    <location>
        <begin position="330"/>
        <end position="427"/>
    </location>
</feature>
<dbReference type="EMBL" id="JQCE01000035">
    <property type="protein sequence ID" value="KRO16601.1"/>
    <property type="molecule type" value="Genomic_DNA"/>
</dbReference>
<sequence>MKVVIVGCTHAGTAAVEQILAHHPDAEVTVYERDNNISFLSCGIALYLDQRVKRLEDMFYATADDLRKLGATVKLRHDVLKIDADKKTIVAQDMESYAIVHDTYDKLIITTGSAVVVPPLQGIDHQHVLLCKDYHQAQEIYEAAKEYKNIALIGGGYVNVELAESFRRTGHDVTIYHRHGQVLNNYIDDVIADKITDQLTDHGVHFQLNHYVKGFIDDGDGLTIQTDHGDYQADIAIVSTGFVAQTDLLRGQVELSRAGAIITNEYGQTSDPDIYAAGDVRVVRFNPTDKDVYIPLASNAVRQGMTVGMNIFGNTYPEMGTQGTSGLPLFDHTLATTGLTLTRALDADIDAASITFEDNYRPEFMPTTTKITVTLVYEKETLRILGGQFYSKYDVAQSANLLSLAIQNRNTLDQLAFVDMLFQPTFDRPFNYLNLAAQAGLRQEGRL</sequence>
<dbReference type="Gene3D" id="3.50.50.60">
    <property type="entry name" value="FAD/NAD(P)-binding domain"/>
    <property type="match status" value="2"/>
</dbReference>
<dbReference type="InterPro" id="IPR016156">
    <property type="entry name" value="FAD/NAD-linked_Rdtase_dimer_sf"/>
</dbReference>
<keyword evidence="3" id="KW-0285">Flavoprotein</keyword>
<comment type="caution">
    <text evidence="10">The sequence shown here is derived from an EMBL/GenBank/DDBJ whole genome shotgun (WGS) entry which is preliminary data.</text>
</comment>
<name>A0A0R2MSY9_9LACO</name>
<protein>
    <submittedName>
        <fullName evidence="10">NAD(FAD)-dependent dehydrogenase</fullName>
    </submittedName>
</protein>
<feature type="domain" description="FAD/NAD(P)-binding" evidence="9">
    <location>
        <begin position="1"/>
        <end position="304"/>
    </location>
</feature>
<dbReference type="Proteomes" id="UP000050969">
    <property type="component" value="Unassembled WGS sequence"/>
</dbReference>
<dbReference type="SUPFAM" id="SSF55424">
    <property type="entry name" value="FAD/NAD-linked reductases, dimerisation (C-terminal) domain"/>
    <property type="match status" value="1"/>
</dbReference>
<keyword evidence="5" id="KW-0560">Oxidoreductase</keyword>
<evidence type="ECO:0000313" key="11">
    <source>
        <dbReference type="Proteomes" id="UP000050969"/>
    </source>
</evidence>
<dbReference type="RefSeq" id="WP_056992950.1">
    <property type="nucleotide sequence ID" value="NZ_JQCE01000035.1"/>
</dbReference>
<proteinExistence type="inferred from homology"/>
<dbReference type="InterPro" id="IPR004099">
    <property type="entry name" value="Pyr_nucl-diS_OxRdtase_dimer"/>
</dbReference>
<evidence type="ECO:0000259" key="9">
    <source>
        <dbReference type="Pfam" id="PF07992"/>
    </source>
</evidence>
<keyword evidence="4" id="KW-0274">FAD</keyword>
<keyword evidence="11" id="KW-1185">Reference proteome</keyword>
<dbReference type="SUPFAM" id="SSF51905">
    <property type="entry name" value="FAD/NAD(P)-binding domain"/>
    <property type="match status" value="1"/>
</dbReference>
<dbReference type="InterPro" id="IPR023753">
    <property type="entry name" value="FAD/NAD-binding_dom"/>
</dbReference>
<dbReference type="InterPro" id="IPR036188">
    <property type="entry name" value="FAD/NAD-bd_sf"/>
</dbReference>
<gene>
    <name evidence="10" type="ORF">IV56_GL001043</name>
</gene>
<evidence type="ECO:0000256" key="3">
    <source>
        <dbReference type="ARBA" id="ARBA00022630"/>
    </source>
</evidence>
<accession>A0A0R2MSY9</accession>
<evidence type="ECO:0000313" key="10">
    <source>
        <dbReference type="EMBL" id="KRO16601.1"/>
    </source>
</evidence>
<dbReference type="Pfam" id="PF02852">
    <property type="entry name" value="Pyr_redox_dim"/>
    <property type="match status" value="1"/>
</dbReference>
<dbReference type="GO" id="GO:0016491">
    <property type="term" value="F:oxidoreductase activity"/>
    <property type="evidence" value="ECO:0007669"/>
    <property type="project" value="UniProtKB-KW"/>
</dbReference>
<evidence type="ECO:0000259" key="8">
    <source>
        <dbReference type="Pfam" id="PF02852"/>
    </source>
</evidence>
<dbReference type="PANTHER" id="PTHR43429:SF1">
    <property type="entry name" value="NAD(P)H SULFUR OXIDOREDUCTASE (COA-DEPENDENT)"/>
    <property type="match status" value="1"/>
</dbReference>
<evidence type="ECO:0000256" key="7">
    <source>
        <dbReference type="ARBA" id="ARBA00023284"/>
    </source>
</evidence>
<keyword evidence="7" id="KW-0676">Redox-active center</keyword>
<evidence type="ECO:0000256" key="5">
    <source>
        <dbReference type="ARBA" id="ARBA00023002"/>
    </source>
</evidence>
<reference evidence="10 11" key="1">
    <citation type="journal article" date="2015" name="Genome Announc.">
        <title>Expanding the biotechnology potential of lactobacilli through comparative genomics of 213 strains and associated genera.</title>
        <authorList>
            <person name="Sun Z."/>
            <person name="Harris H.M."/>
            <person name="McCann A."/>
            <person name="Guo C."/>
            <person name="Argimon S."/>
            <person name="Zhang W."/>
            <person name="Yang X."/>
            <person name="Jeffery I.B."/>
            <person name="Cooney J.C."/>
            <person name="Kagawa T.F."/>
            <person name="Liu W."/>
            <person name="Song Y."/>
            <person name="Salvetti E."/>
            <person name="Wrobel A."/>
            <person name="Rasinkangas P."/>
            <person name="Parkhill J."/>
            <person name="Rea M.C."/>
            <person name="O'Sullivan O."/>
            <person name="Ritari J."/>
            <person name="Douillard F.P."/>
            <person name="Paul Ross R."/>
            <person name="Yang R."/>
            <person name="Briner A.E."/>
            <person name="Felis G.E."/>
            <person name="de Vos W.M."/>
            <person name="Barrangou R."/>
            <person name="Klaenhammer T.R."/>
            <person name="Caufield P.W."/>
            <person name="Cui Y."/>
            <person name="Zhang H."/>
            <person name="O'Toole P.W."/>
        </authorList>
    </citation>
    <scope>NUCLEOTIDE SEQUENCE [LARGE SCALE GENOMIC DNA]</scope>
    <source>
        <strain evidence="10 11">DSM 24301</strain>
    </source>
</reference>
<dbReference type="Pfam" id="PF07992">
    <property type="entry name" value="Pyr_redox_2"/>
    <property type="match status" value="1"/>
</dbReference>
<evidence type="ECO:0000256" key="6">
    <source>
        <dbReference type="ARBA" id="ARBA00023097"/>
    </source>
</evidence>
<organism evidence="10 11">
    <name type="scientific">Lacticaseibacillus saniviri JCM 17471 = DSM 24301</name>
    <dbReference type="NCBI Taxonomy" id="1293598"/>
    <lineage>
        <taxon>Bacteria</taxon>
        <taxon>Bacillati</taxon>
        <taxon>Bacillota</taxon>
        <taxon>Bacilli</taxon>
        <taxon>Lactobacillales</taxon>
        <taxon>Lactobacillaceae</taxon>
        <taxon>Lacticaseibacillus</taxon>
    </lineage>
</organism>
<dbReference type="Gene3D" id="3.30.390.30">
    <property type="match status" value="1"/>
</dbReference>
<comment type="cofactor">
    <cofactor evidence="1">
        <name>FAD</name>
        <dbReference type="ChEBI" id="CHEBI:57692"/>
    </cofactor>
</comment>
<dbReference type="AlphaFoldDB" id="A0A0R2MSY9"/>
<dbReference type="PANTHER" id="PTHR43429">
    <property type="entry name" value="PYRIDINE NUCLEOTIDE-DISULFIDE OXIDOREDUCTASE DOMAIN-CONTAINING"/>
    <property type="match status" value="1"/>
</dbReference>
<dbReference type="STRING" id="1293598.IV56_GL001043"/>
<dbReference type="PATRIC" id="fig|1293598.4.peg.1093"/>
<evidence type="ECO:0000256" key="2">
    <source>
        <dbReference type="ARBA" id="ARBA00009130"/>
    </source>
</evidence>
<dbReference type="InterPro" id="IPR050260">
    <property type="entry name" value="FAD-bd_OxRdtase"/>
</dbReference>
<comment type="similarity">
    <text evidence="2">Belongs to the class-III pyridine nucleotide-disulfide oxidoreductase family.</text>
</comment>
<keyword evidence="6" id="KW-0558">Oxidation</keyword>
<evidence type="ECO:0000256" key="4">
    <source>
        <dbReference type="ARBA" id="ARBA00022827"/>
    </source>
</evidence>
<dbReference type="PRINTS" id="PR00368">
    <property type="entry name" value="FADPNR"/>
</dbReference>
<dbReference type="PRINTS" id="PR00411">
    <property type="entry name" value="PNDRDTASEI"/>
</dbReference>